<sequence>MYPISRSHAVLAKVNSANQLKLTVTGSAAKNFYFFPSLHRLNSTTIQIAAGKEKKEEELGIPQLLINMQAKILLLVALVVLCTIVSETSAQYYGYGGYYPSYYGSYGYGGYGYGGYGYSGYPYYGYGYGKREAGFGPSQTQQN</sequence>
<comment type="caution">
    <text evidence="2">The sequence shown here is derived from an EMBL/GenBank/DDBJ whole genome shotgun (WGS) entry which is preliminary data.</text>
</comment>
<dbReference type="Proteomes" id="UP000835052">
    <property type="component" value="Unassembled WGS sequence"/>
</dbReference>
<keyword evidence="1" id="KW-0472">Membrane</keyword>
<evidence type="ECO:0000256" key="1">
    <source>
        <dbReference type="SAM" id="Phobius"/>
    </source>
</evidence>
<evidence type="ECO:0000313" key="2">
    <source>
        <dbReference type="EMBL" id="CAD6192401.1"/>
    </source>
</evidence>
<accession>A0A8S1HD56</accession>
<dbReference type="AlphaFoldDB" id="A0A8S1HD56"/>
<reference evidence="2" key="1">
    <citation type="submission" date="2020-10" db="EMBL/GenBank/DDBJ databases">
        <authorList>
            <person name="Kikuchi T."/>
        </authorList>
    </citation>
    <scope>NUCLEOTIDE SEQUENCE</scope>
    <source>
        <strain evidence="2">NKZ352</strain>
    </source>
</reference>
<keyword evidence="1" id="KW-0812">Transmembrane</keyword>
<protein>
    <submittedName>
        <fullName evidence="2">Uncharacterized protein</fullName>
    </submittedName>
</protein>
<dbReference type="EMBL" id="CAJGYM010000027">
    <property type="protein sequence ID" value="CAD6192401.1"/>
    <property type="molecule type" value="Genomic_DNA"/>
</dbReference>
<name>A0A8S1HD56_9PELO</name>
<evidence type="ECO:0000313" key="3">
    <source>
        <dbReference type="Proteomes" id="UP000835052"/>
    </source>
</evidence>
<gene>
    <name evidence="2" type="ORF">CAUJ_LOCUS8320</name>
</gene>
<feature type="transmembrane region" description="Helical" evidence="1">
    <location>
        <begin position="72"/>
        <end position="93"/>
    </location>
</feature>
<keyword evidence="1" id="KW-1133">Transmembrane helix</keyword>
<organism evidence="2 3">
    <name type="scientific">Caenorhabditis auriculariae</name>
    <dbReference type="NCBI Taxonomy" id="2777116"/>
    <lineage>
        <taxon>Eukaryota</taxon>
        <taxon>Metazoa</taxon>
        <taxon>Ecdysozoa</taxon>
        <taxon>Nematoda</taxon>
        <taxon>Chromadorea</taxon>
        <taxon>Rhabditida</taxon>
        <taxon>Rhabditina</taxon>
        <taxon>Rhabditomorpha</taxon>
        <taxon>Rhabditoidea</taxon>
        <taxon>Rhabditidae</taxon>
        <taxon>Peloderinae</taxon>
        <taxon>Caenorhabditis</taxon>
    </lineage>
</organism>
<proteinExistence type="predicted"/>
<keyword evidence="3" id="KW-1185">Reference proteome</keyword>